<evidence type="ECO:0000256" key="7">
    <source>
        <dbReference type="ARBA" id="ARBA00023204"/>
    </source>
</evidence>
<evidence type="ECO:0000256" key="4">
    <source>
        <dbReference type="ARBA" id="ARBA00022763"/>
    </source>
</evidence>
<keyword evidence="5" id="KW-0378">Hydrolase</keyword>
<dbReference type="EMBL" id="MN739162">
    <property type="protein sequence ID" value="QHS91580.1"/>
    <property type="molecule type" value="Genomic_DNA"/>
</dbReference>
<evidence type="ECO:0000313" key="9">
    <source>
        <dbReference type="EMBL" id="QHS91580.1"/>
    </source>
</evidence>
<feature type="domain" description="Xylose isomerase-like TIM barrel" evidence="8">
    <location>
        <begin position="266"/>
        <end position="468"/>
    </location>
</feature>
<comment type="similarity">
    <text evidence="2">Belongs to the AP endonuclease 2 family.</text>
</comment>
<organism evidence="9">
    <name type="scientific">viral metagenome</name>
    <dbReference type="NCBI Taxonomy" id="1070528"/>
    <lineage>
        <taxon>unclassified sequences</taxon>
        <taxon>metagenomes</taxon>
        <taxon>organismal metagenomes</taxon>
    </lineage>
</organism>
<dbReference type="SMART" id="SM00518">
    <property type="entry name" value="AP2Ec"/>
    <property type="match status" value="1"/>
</dbReference>
<dbReference type="PROSITE" id="PS00731">
    <property type="entry name" value="AP_NUCLEASE_F2_3"/>
    <property type="match status" value="1"/>
</dbReference>
<accession>A0A6C0BHK3</accession>
<dbReference type="GO" id="GO:0008081">
    <property type="term" value="F:phosphoric diester hydrolase activity"/>
    <property type="evidence" value="ECO:0007669"/>
    <property type="project" value="TreeGrafter"/>
</dbReference>
<comment type="cofactor">
    <cofactor evidence="1">
        <name>Zn(2+)</name>
        <dbReference type="ChEBI" id="CHEBI:29105"/>
    </cofactor>
</comment>
<evidence type="ECO:0000256" key="1">
    <source>
        <dbReference type="ARBA" id="ARBA00001947"/>
    </source>
</evidence>
<proteinExistence type="inferred from homology"/>
<dbReference type="InterPro" id="IPR001719">
    <property type="entry name" value="AP_endonuc_2"/>
</dbReference>
<sequence>MELNRYRVRHLISSLDSTGRTSLKKLLPKKLVMPTAETGKYPASIMSILPKGESYSILGCIAEELLRLPADEIAVETLHEAILNFYPTYSDADKAKIEKSKTTEPFLDHVRATRTKLDAVVKGTLEFDTVVSYEAVEGHPDAQTETQLFEVKLTGMLKKNWLDFLFQIFAYAALHADATDVYLVLPLQDTVWHHNVTKWSNRTAYRDFLNNMSKGQQDATVEASPLPGLFLQESHCIGSHVPKSKTVYRTLLLLKDVTHKPYQMFLTGPQNTKIEMKDEDLASAAEEQQSSAIRMWVHSPYVINLCHEPGTLEDYGVECLKKHLQLSAAMGLKGVVVHVGKSVKMDLEVALKNMRTNLEKAIESATPECPILLETPAGQGTETLTVYDDFISFVQSFNSSKIRVCVDTCHVFASGQNPFDYIKKMIDADPNLLRLVHFNDSATPCGSCADRHAFIGTGKIGFAAMKEIADYCKSKGVPMLVE</sequence>
<dbReference type="InterPro" id="IPR013022">
    <property type="entry name" value="Xyl_isomerase-like_TIM-brl"/>
</dbReference>
<dbReference type="PANTHER" id="PTHR21445:SF0">
    <property type="entry name" value="APURINIC-APYRIMIDINIC ENDONUCLEASE"/>
    <property type="match status" value="1"/>
</dbReference>
<evidence type="ECO:0000256" key="6">
    <source>
        <dbReference type="ARBA" id="ARBA00022833"/>
    </source>
</evidence>
<dbReference type="GO" id="GO:0008270">
    <property type="term" value="F:zinc ion binding"/>
    <property type="evidence" value="ECO:0007669"/>
    <property type="project" value="InterPro"/>
</dbReference>
<dbReference type="InterPro" id="IPR018246">
    <property type="entry name" value="AP_endonuc_F2_Zn_BS"/>
</dbReference>
<dbReference type="PROSITE" id="PS51432">
    <property type="entry name" value="AP_NUCLEASE_F2_4"/>
    <property type="match status" value="1"/>
</dbReference>
<dbReference type="PANTHER" id="PTHR21445">
    <property type="entry name" value="ENDONUCLEASE IV ENDODEOXYRIBONUCLEASE IV"/>
    <property type="match status" value="1"/>
</dbReference>
<evidence type="ECO:0000256" key="2">
    <source>
        <dbReference type="ARBA" id="ARBA00005340"/>
    </source>
</evidence>
<dbReference type="Pfam" id="PF01261">
    <property type="entry name" value="AP_endonuc_2"/>
    <property type="match status" value="1"/>
</dbReference>
<reference evidence="9" key="1">
    <citation type="journal article" date="2020" name="Nature">
        <title>Giant virus diversity and host interactions through global metagenomics.</title>
        <authorList>
            <person name="Schulz F."/>
            <person name="Roux S."/>
            <person name="Paez-Espino D."/>
            <person name="Jungbluth S."/>
            <person name="Walsh D.A."/>
            <person name="Denef V.J."/>
            <person name="McMahon K.D."/>
            <person name="Konstantinidis K.T."/>
            <person name="Eloe-Fadrosh E.A."/>
            <person name="Kyrpides N.C."/>
            <person name="Woyke T."/>
        </authorList>
    </citation>
    <scope>NUCLEOTIDE SEQUENCE</scope>
    <source>
        <strain evidence="9">GVMAG-M-3300013006-15</strain>
    </source>
</reference>
<dbReference type="Gene3D" id="3.20.20.150">
    <property type="entry name" value="Divalent-metal-dependent TIM barrel enzymes"/>
    <property type="match status" value="1"/>
</dbReference>
<dbReference type="GO" id="GO:0003906">
    <property type="term" value="F:DNA-(apurinic or apyrimidinic site) endonuclease activity"/>
    <property type="evidence" value="ECO:0007669"/>
    <property type="project" value="TreeGrafter"/>
</dbReference>
<protein>
    <recommendedName>
        <fullName evidence="8">Xylose isomerase-like TIM barrel domain-containing protein</fullName>
    </recommendedName>
</protein>
<keyword evidence="3" id="KW-0479">Metal-binding</keyword>
<dbReference type="AlphaFoldDB" id="A0A6C0BHK3"/>
<keyword evidence="6" id="KW-0862">Zinc</keyword>
<dbReference type="GO" id="GO:0003677">
    <property type="term" value="F:DNA binding"/>
    <property type="evidence" value="ECO:0007669"/>
    <property type="project" value="InterPro"/>
</dbReference>
<dbReference type="PROSITE" id="PS00730">
    <property type="entry name" value="AP_NUCLEASE_F2_2"/>
    <property type="match status" value="1"/>
</dbReference>
<dbReference type="SUPFAM" id="SSF51658">
    <property type="entry name" value="Xylose isomerase-like"/>
    <property type="match status" value="1"/>
</dbReference>
<evidence type="ECO:0000256" key="5">
    <source>
        <dbReference type="ARBA" id="ARBA00022801"/>
    </source>
</evidence>
<dbReference type="InterPro" id="IPR036237">
    <property type="entry name" value="Xyl_isomerase-like_sf"/>
</dbReference>
<dbReference type="GO" id="GO:0006284">
    <property type="term" value="P:base-excision repair"/>
    <property type="evidence" value="ECO:0007669"/>
    <property type="project" value="TreeGrafter"/>
</dbReference>
<evidence type="ECO:0000259" key="8">
    <source>
        <dbReference type="Pfam" id="PF01261"/>
    </source>
</evidence>
<keyword evidence="7" id="KW-0234">DNA repair</keyword>
<name>A0A6C0BHK3_9ZZZZ</name>
<keyword evidence="4" id="KW-0227">DNA damage</keyword>
<dbReference type="NCBIfam" id="TIGR00587">
    <property type="entry name" value="nfo"/>
    <property type="match status" value="1"/>
</dbReference>
<evidence type="ECO:0000256" key="3">
    <source>
        <dbReference type="ARBA" id="ARBA00022723"/>
    </source>
</evidence>